<feature type="compositionally biased region" description="Basic and acidic residues" evidence="1">
    <location>
        <begin position="1"/>
        <end position="11"/>
    </location>
</feature>
<keyword evidence="3" id="KW-1185">Reference proteome</keyword>
<reference evidence="3" key="1">
    <citation type="journal article" date="2019" name="Int. J. Syst. Evol. Microbiol.">
        <title>The Global Catalogue of Microorganisms (GCM) 10K type strain sequencing project: providing services to taxonomists for standard genome sequencing and annotation.</title>
        <authorList>
            <consortium name="The Broad Institute Genomics Platform"/>
            <consortium name="The Broad Institute Genome Sequencing Center for Infectious Disease"/>
            <person name="Wu L."/>
            <person name="Ma J."/>
        </authorList>
    </citation>
    <scope>NUCLEOTIDE SEQUENCE [LARGE SCALE GENOMIC DNA]</scope>
    <source>
        <strain evidence="3">CGMCC 1.12404</strain>
    </source>
</reference>
<comment type="caution">
    <text evidence="2">The sequence shown here is derived from an EMBL/GenBank/DDBJ whole genome shotgun (WGS) entry which is preliminary data.</text>
</comment>
<feature type="region of interest" description="Disordered" evidence="1">
    <location>
        <begin position="1"/>
        <end position="54"/>
    </location>
</feature>
<evidence type="ECO:0000256" key="1">
    <source>
        <dbReference type="SAM" id="MobiDB-lite"/>
    </source>
</evidence>
<feature type="compositionally biased region" description="Basic and acidic residues" evidence="1">
    <location>
        <begin position="35"/>
        <end position="48"/>
    </location>
</feature>
<accession>A0ABQ1H268</accession>
<evidence type="ECO:0000313" key="2">
    <source>
        <dbReference type="EMBL" id="GGA55707.1"/>
    </source>
</evidence>
<dbReference type="EMBL" id="BMEX01000019">
    <property type="protein sequence ID" value="GGA55707.1"/>
    <property type="molecule type" value="Genomic_DNA"/>
</dbReference>
<proteinExistence type="predicted"/>
<dbReference type="RefSeq" id="WP_188433437.1">
    <property type="nucleotide sequence ID" value="NZ_BMEX01000019.1"/>
</dbReference>
<sequence length="54" mass="6371">MSEEERRKDDNNLDFDPVQFAYEQSGELADVAPEVADRLRKPEAQRRDHPSRKK</sequence>
<gene>
    <name evidence="2" type="ORF">GCM10007416_31150</name>
</gene>
<organism evidence="2 3">
    <name type="scientific">Kroppenstedtia guangzhouensis</name>
    <dbReference type="NCBI Taxonomy" id="1274356"/>
    <lineage>
        <taxon>Bacteria</taxon>
        <taxon>Bacillati</taxon>
        <taxon>Bacillota</taxon>
        <taxon>Bacilli</taxon>
        <taxon>Bacillales</taxon>
        <taxon>Thermoactinomycetaceae</taxon>
        <taxon>Kroppenstedtia</taxon>
    </lineage>
</organism>
<evidence type="ECO:0000313" key="3">
    <source>
        <dbReference type="Proteomes" id="UP000617979"/>
    </source>
</evidence>
<evidence type="ECO:0008006" key="4">
    <source>
        <dbReference type="Google" id="ProtNLM"/>
    </source>
</evidence>
<name>A0ABQ1H268_9BACL</name>
<dbReference type="Proteomes" id="UP000617979">
    <property type="component" value="Unassembled WGS sequence"/>
</dbReference>
<protein>
    <recommendedName>
        <fullName evidence="4">YfhD-like protein</fullName>
    </recommendedName>
</protein>